<proteinExistence type="inferred from homology"/>
<evidence type="ECO:0000256" key="1">
    <source>
        <dbReference type="ARBA" id="ARBA00010556"/>
    </source>
</evidence>
<dbReference type="Proteomes" id="UP000292307">
    <property type="component" value="Chromosome"/>
</dbReference>
<organism evidence="5 8">
    <name type="scientific">Pseudoduganella albidiflava</name>
    <dbReference type="NCBI Taxonomy" id="321983"/>
    <lineage>
        <taxon>Bacteria</taxon>
        <taxon>Pseudomonadati</taxon>
        <taxon>Pseudomonadota</taxon>
        <taxon>Betaproteobacteria</taxon>
        <taxon>Burkholderiales</taxon>
        <taxon>Oxalobacteraceae</taxon>
        <taxon>Telluria group</taxon>
        <taxon>Pseudoduganella</taxon>
    </lineage>
</organism>
<dbReference type="InterPro" id="IPR041246">
    <property type="entry name" value="Bact_MG10"/>
</dbReference>
<dbReference type="OrthoDB" id="9767116at2"/>
<dbReference type="EMBL" id="BMWV01000002">
    <property type="protein sequence ID" value="GGY33067.1"/>
    <property type="molecule type" value="Genomic_DNA"/>
</dbReference>
<feature type="domain" description="Alpha-2-macroglobulin" evidence="4">
    <location>
        <begin position="1237"/>
        <end position="1327"/>
    </location>
</feature>
<reference evidence="6 7" key="2">
    <citation type="submission" date="2019-02" db="EMBL/GenBank/DDBJ databases">
        <title>Draft Genome Sequences of Six Type Strains of the Genus Massilia.</title>
        <authorList>
            <person name="Miess H."/>
            <person name="Frediansyhah A."/>
            <person name="Gross H."/>
        </authorList>
    </citation>
    <scope>NUCLEOTIDE SEQUENCE [LARGE SCALE GENOMIC DNA]</scope>
    <source>
        <strain evidence="6 7">DSM 17472</strain>
    </source>
</reference>
<feature type="domain" description="Alpha-2-macroglobulin bait region" evidence="3">
    <location>
        <begin position="1023"/>
        <end position="1179"/>
    </location>
</feature>
<dbReference type="EMBL" id="CP036401">
    <property type="protein sequence ID" value="QBI00470.1"/>
    <property type="molecule type" value="Genomic_DNA"/>
</dbReference>
<dbReference type="GO" id="GO:0004866">
    <property type="term" value="F:endopeptidase inhibitor activity"/>
    <property type="evidence" value="ECO:0007669"/>
    <property type="project" value="InterPro"/>
</dbReference>
<name>A0A411WUN7_9BURK</name>
<reference evidence="5" key="3">
    <citation type="submission" date="2022-12" db="EMBL/GenBank/DDBJ databases">
        <authorList>
            <person name="Sun Q."/>
            <person name="Kim S."/>
        </authorList>
    </citation>
    <scope>NUCLEOTIDE SEQUENCE</scope>
    <source>
        <strain evidence="5">KCTC 12343</strain>
    </source>
</reference>
<dbReference type="Pfam" id="PF17973">
    <property type="entry name" value="bMG10"/>
    <property type="match status" value="1"/>
</dbReference>
<dbReference type="InterPro" id="IPR051802">
    <property type="entry name" value="YfhM-like"/>
</dbReference>
<keyword evidence="7" id="KW-1185">Reference proteome</keyword>
<evidence type="ECO:0000256" key="2">
    <source>
        <dbReference type="SAM" id="SignalP"/>
    </source>
</evidence>
<dbReference type="InterPro" id="IPR001599">
    <property type="entry name" value="Macroglobln_a2"/>
</dbReference>
<evidence type="ECO:0000313" key="6">
    <source>
        <dbReference type="EMBL" id="QBI00470.1"/>
    </source>
</evidence>
<dbReference type="Proteomes" id="UP000628442">
    <property type="component" value="Unassembled WGS sequence"/>
</dbReference>
<dbReference type="PANTHER" id="PTHR40094:SF1">
    <property type="entry name" value="UBIQUITIN DOMAIN-CONTAINING PROTEIN"/>
    <property type="match status" value="1"/>
</dbReference>
<sequence length="1905" mass="204876">MRAFRFLLSLSFLCCMAGVARAQTTIESFTPQGTVKGVRQVQARFSGQMVAFGDLRLADPFDIDCPQPGKGRWIDGSNWSYDFERDLPAGVACRFTLKAGLNDLAGQPLQGERTYAFDTGGPAVIAALPEEGDRIDERQVFVLGLDALPREETVIANAWCRAEGISERIPVRAVTGSEREQILAARKHFVQGHLAVFYEARGVTWKANVRVTGDRNAALPVQVLRCARTLPADAQVTLVWGAGIASASGIATTEDQPLAYRSQPDFSAKFSCDRARRNGPCIPVLPARLAFTAPLPVAQLQQIYLVGPDGKRTAPSFDGELKSGMTLDSVTFAAPLAANTTYRLHLPAGLKDDAGRPLVNAARFPLVVRTGAAPPLVKFPARFGIIESKGDRLLPVTVRNVEARLAGKSAALQGNALRVADNADEQVIAWLSKLANPHGWKPDEQYADTMAASLLRGAGKRFALPKPGGRKAFEVIGIPLAPGFHIVELASPKLGAALLKKPGTAYVSTAALVTNMAAHFKHGKTSSLVWVTSLDKGSPVAGAKVAVRACSGALLWQGATDAQGLARIGIELPPARCGGYQDRYFVSARSGGDFTFTLSDWNEGIEPWRFNVNTEDHAAHNLIAATVFDRTLLRSGETVHMKHFMRRHTTAGIEFAGAGERVSRDVYDPESGTTKKVEDAAMPGKVFLLHEGSDQRYELPLAWRNGSAAVDWKIPADAKQGWYQVMLNGQESGRFRVEQFRVPTMKAVLQGPKDPAVRVTQVPLDVQLSYLSGGGAGGAQVKVATLVEPKPVQFPDYQEYAFAGPDIREGVERESAAFDDDEGVFEEEEDGSGAAVRTRNVTLDRAGGARITLDGLPPSAQPAELLAEMTWQDPNGETLTGSARIPLWPSAYVIGIAPDGWVMSRKALKFTVAVLDTQGRPVADAPVRVDYFKRDTYTHRRRLIGGFYSYENSSEIKALGQACAGRTDAKGLLVCEGAAPQGGNLLLRATTTDGRGNPAVTSRETWVADGEDWWYKVTDNDRIDMLPERKRYEPGEQATLQVRMPFRQATALVTVEREGILDTYVRELSGDAPVITIPMKPAYAPNVFVSAMVVRGRVGGIAPTALVDLGKPAYKLGIAALNVGWAANELKVRVAADKPVYKVREKAAVTVRVARSDGTRPPAGTEVALAAVDVGLLELMPNDSWQLLEAMMRQRGLQVATSTAQMQVVGKRHFGRKAVPTGGGGGKGAGRELFDTLLFWQASVKVDGNGEARVQVPLNDSLTSFRIVAIAHGNADLFGTGQADVRTSQDLMLLSGLPPLVREGDRVRAAFTVRNATGAALQADLAATLAGKALPGKKVSLVAGQAQEVAWDVTVPAGVTELAWQVAASAGGTTDRLRVRQQVQPVVPVRTMQATLLQLDKPQAMTVQLPAGAVPGRGGVRTSFTARLGGDLPGVRDWMAAYPYTCLEQQASRAVALGDAAMWSRVADGLPAYLDGDGLAKYFAPMEQGSDTLTAYLLSVSHEAGYELPAMHRSRMLDGLEAFVEGRIVRGSPLPTADLAVRKLAALEALSREGRVNPGMTESFTLQPNLWPTSAVIDWYLVLARTPELPQRDARLREAGQIIKSRLNLQGTTMTFSTERTDAWWWLMVSADVNANRLLLAVLDDPAWKADMGRLARGALGRQKHGRWSTTVANAWGALALRKFSRAFEAEAVTGSAVVALGGERRSVALQDGAAATAQGGGEAAAVTLPWPRGAASLDMRHEGGGKPWVTVQSLAALPLAAPLSSGYVIRKTVTPLEQAAAGTWARGDTYRVRLELEAQSDMTWVVVDDPIPAGSTVLGSGLGNDSRIGARGEKASGWAWPAFQERTFAAFRSYYAFVPKGKWTVEYTVRLNNAGRFGLPPTRVEAMYSPEMFGESPNAAVEVK</sequence>
<evidence type="ECO:0000313" key="7">
    <source>
        <dbReference type="Proteomes" id="UP000292307"/>
    </source>
</evidence>
<feature type="signal peptide" evidence="2">
    <location>
        <begin position="1"/>
        <end position="22"/>
    </location>
</feature>
<dbReference type="Pfam" id="PF07703">
    <property type="entry name" value="A2M_BRD"/>
    <property type="match status" value="1"/>
</dbReference>
<dbReference type="SMART" id="SM01359">
    <property type="entry name" value="A2M_N_2"/>
    <property type="match status" value="1"/>
</dbReference>
<reference evidence="5" key="1">
    <citation type="journal article" date="2014" name="Int. J. Syst. Evol. Microbiol.">
        <title>Complete genome sequence of Corynebacterium casei LMG S-19264T (=DSM 44701T), isolated from a smear-ripened cheese.</title>
        <authorList>
            <consortium name="US DOE Joint Genome Institute (JGI-PGF)"/>
            <person name="Walter F."/>
            <person name="Albersmeier A."/>
            <person name="Kalinowski J."/>
            <person name="Ruckert C."/>
        </authorList>
    </citation>
    <scope>NUCLEOTIDE SEQUENCE</scope>
    <source>
        <strain evidence="5">KCTC 12343</strain>
    </source>
</reference>
<protein>
    <submittedName>
        <fullName evidence="6">Alpha-2-macroglobulin</fullName>
    </submittedName>
</protein>
<dbReference type="InterPro" id="IPR002890">
    <property type="entry name" value="MG2"/>
</dbReference>
<dbReference type="RefSeq" id="WP_131144608.1">
    <property type="nucleotide sequence ID" value="NZ_BMWV01000002.1"/>
</dbReference>
<gene>
    <name evidence="6" type="ORF">EYF70_06075</name>
    <name evidence="5" type="ORF">GCM10007387_14180</name>
</gene>
<evidence type="ECO:0000259" key="4">
    <source>
        <dbReference type="SMART" id="SM01360"/>
    </source>
</evidence>
<keyword evidence="2" id="KW-0732">Signal</keyword>
<dbReference type="Pfam" id="PF00207">
    <property type="entry name" value="A2M"/>
    <property type="match status" value="1"/>
</dbReference>
<dbReference type="PANTHER" id="PTHR40094">
    <property type="entry name" value="ALPHA-2-MACROGLOBULIN HOMOLOG"/>
    <property type="match status" value="1"/>
</dbReference>
<feature type="chain" id="PRO_5044601597" evidence="2">
    <location>
        <begin position="23"/>
        <end position="1905"/>
    </location>
</feature>
<dbReference type="Pfam" id="PF01835">
    <property type="entry name" value="MG2"/>
    <property type="match status" value="1"/>
</dbReference>
<evidence type="ECO:0000259" key="3">
    <source>
        <dbReference type="SMART" id="SM01359"/>
    </source>
</evidence>
<accession>A0A411WUN7</accession>
<dbReference type="SMART" id="SM01360">
    <property type="entry name" value="A2M"/>
    <property type="match status" value="1"/>
</dbReference>
<comment type="similarity">
    <text evidence="1">Belongs to the protease inhibitor I39 (alpha-2-macroglobulin) family. Bacterial alpha-2-macroglobulin subfamily.</text>
</comment>
<evidence type="ECO:0000313" key="8">
    <source>
        <dbReference type="Proteomes" id="UP000628442"/>
    </source>
</evidence>
<dbReference type="InterPro" id="IPR021868">
    <property type="entry name" value="Alpha_2_Macroglob_MG3"/>
</dbReference>
<dbReference type="Pfam" id="PF11974">
    <property type="entry name" value="bMG3"/>
    <property type="match status" value="1"/>
</dbReference>
<dbReference type="InterPro" id="IPR011625">
    <property type="entry name" value="A2M_N_BRD"/>
</dbReference>
<evidence type="ECO:0000313" key="5">
    <source>
        <dbReference type="EMBL" id="GGY33067.1"/>
    </source>
</evidence>